<evidence type="ECO:0000313" key="2">
    <source>
        <dbReference type="EMBL" id="KAL2541758.1"/>
    </source>
</evidence>
<dbReference type="PANTHER" id="PTHR33067">
    <property type="entry name" value="RNA-DIRECTED DNA POLYMERASE-RELATED"/>
    <property type="match status" value="1"/>
</dbReference>
<dbReference type="PANTHER" id="PTHR33067:SF9">
    <property type="entry name" value="RNA-DIRECTED DNA POLYMERASE"/>
    <property type="match status" value="1"/>
</dbReference>
<evidence type="ECO:0000256" key="1">
    <source>
        <dbReference type="SAM" id="MobiDB-lite"/>
    </source>
</evidence>
<evidence type="ECO:0000313" key="3">
    <source>
        <dbReference type="Proteomes" id="UP001604336"/>
    </source>
</evidence>
<accession>A0ABD1VYX6</accession>
<dbReference type="Gene3D" id="2.40.70.10">
    <property type="entry name" value="Acid Proteases"/>
    <property type="match status" value="1"/>
</dbReference>
<dbReference type="InterPro" id="IPR021109">
    <property type="entry name" value="Peptidase_aspartic_dom_sf"/>
</dbReference>
<dbReference type="EMBL" id="JBFOLK010000001">
    <property type="protein sequence ID" value="KAL2541758.1"/>
    <property type="molecule type" value="Genomic_DNA"/>
</dbReference>
<organism evidence="2 3">
    <name type="scientific">Abeliophyllum distichum</name>
    <dbReference type="NCBI Taxonomy" id="126358"/>
    <lineage>
        <taxon>Eukaryota</taxon>
        <taxon>Viridiplantae</taxon>
        <taxon>Streptophyta</taxon>
        <taxon>Embryophyta</taxon>
        <taxon>Tracheophyta</taxon>
        <taxon>Spermatophyta</taxon>
        <taxon>Magnoliopsida</taxon>
        <taxon>eudicotyledons</taxon>
        <taxon>Gunneridae</taxon>
        <taxon>Pentapetalae</taxon>
        <taxon>asterids</taxon>
        <taxon>lamiids</taxon>
        <taxon>Lamiales</taxon>
        <taxon>Oleaceae</taxon>
        <taxon>Forsythieae</taxon>
        <taxon>Abeliophyllum</taxon>
    </lineage>
</organism>
<protein>
    <submittedName>
        <fullName evidence="2">Uncharacterized protein</fullName>
    </submittedName>
</protein>
<proteinExistence type="predicted"/>
<name>A0ABD1VYX6_9LAMI</name>
<dbReference type="Proteomes" id="UP001604336">
    <property type="component" value="Unassembled WGS sequence"/>
</dbReference>
<comment type="caution">
    <text evidence="2">The sequence shown here is derived from an EMBL/GenBank/DDBJ whole genome shotgun (WGS) entry which is preliminary data.</text>
</comment>
<sequence>MHIKRPVAYKEKVHSTDEEHVEQTKQAVDIEESSITPQVKAAASIKPYEPPIPYPQRLNPKKKKQDQQCVEFLDHLRKLHINIPFVEALTQMPNYAKRLGIGEAKPAKFNLQLADRSVKKPFRIVEDVVMRMGKLLFSIDFVVLDMPDDTETPIILGRPFLAASDALINVETLKKFKNNFFKKFWDPKPTIKVKDKGKQAVQMQEVHIGEHTAETEEVILEPQAGAVKWKMRDKP</sequence>
<dbReference type="AlphaFoldDB" id="A0ABD1VYX6"/>
<reference evidence="3" key="1">
    <citation type="submission" date="2024-07" db="EMBL/GenBank/DDBJ databases">
        <title>Two chromosome-level genome assemblies of Korean endemic species Abeliophyllum distichum and Forsythia ovata (Oleaceae).</title>
        <authorList>
            <person name="Jang H."/>
        </authorList>
    </citation>
    <scope>NUCLEOTIDE SEQUENCE [LARGE SCALE GENOMIC DNA]</scope>
</reference>
<feature type="compositionally biased region" description="Basic and acidic residues" evidence="1">
    <location>
        <begin position="8"/>
        <end position="23"/>
    </location>
</feature>
<gene>
    <name evidence="2" type="ORF">Adt_02736</name>
</gene>
<feature type="region of interest" description="Disordered" evidence="1">
    <location>
        <begin position="1"/>
        <end position="33"/>
    </location>
</feature>
<dbReference type="CDD" id="cd00303">
    <property type="entry name" value="retropepsin_like"/>
    <property type="match status" value="1"/>
</dbReference>
<keyword evidence="3" id="KW-1185">Reference proteome</keyword>